<dbReference type="PANTHER" id="PTHR46268:SF6">
    <property type="entry name" value="UNIVERSAL STRESS PROTEIN UP12"/>
    <property type="match status" value="1"/>
</dbReference>
<dbReference type="RefSeq" id="WP_220636178.1">
    <property type="nucleotide sequence ID" value="NZ_CAJQUM010000001.1"/>
</dbReference>
<dbReference type="InterPro" id="IPR014729">
    <property type="entry name" value="Rossmann-like_a/b/a_fold"/>
</dbReference>
<dbReference type="PANTHER" id="PTHR46268">
    <property type="entry name" value="STRESS RESPONSE PROTEIN NHAX"/>
    <property type="match status" value="1"/>
</dbReference>
<feature type="domain" description="UspA" evidence="2">
    <location>
        <begin position="2"/>
        <end position="136"/>
    </location>
</feature>
<dbReference type="EMBL" id="CAJQUM010000001">
    <property type="protein sequence ID" value="CAG4884317.1"/>
    <property type="molecule type" value="Genomic_DNA"/>
</dbReference>
<gene>
    <name evidence="3" type="ORF">GTOL_12200</name>
</gene>
<reference evidence="3" key="1">
    <citation type="submission" date="2021-04" db="EMBL/GenBank/DDBJ databases">
        <authorList>
            <person name="Hornung B."/>
        </authorList>
    </citation>
    <scope>NUCLEOTIDE SEQUENCE</scope>
    <source>
        <strain evidence="3">G5G6</strain>
    </source>
</reference>
<keyword evidence="4" id="KW-1185">Reference proteome</keyword>
<dbReference type="SUPFAM" id="SSF52402">
    <property type="entry name" value="Adenine nucleotide alpha hydrolases-like"/>
    <property type="match status" value="1"/>
</dbReference>
<dbReference type="Proteomes" id="UP000742786">
    <property type="component" value="Unassembled WGS sequence"/>
</dbReference>
<comment type="caution">
    <text evidence="3">The sequence shown here is derived from an EMBL/GenBank/DDBJ whole genome shotgun (WGS) entry which is preliminary data.</text>
</comment>
<evidence type="ECO:0000313" key="4">
    <source>
        <dbReference type="Proteomes" id="UP000742786"/>
    </source>
</evidence>
<evidence type="ECO:0000313" key="3">
    <source>
        <dbReference type="EMBL" id="CAG4884317.1"/>
    </source>
</evidence>
<dbReference type="CDD" id="cd00293">
    <property type="entry name" value="USP-like"/>
    <property type="match status" value="1"/>
</dbReference>
<sequence length="138" mass="15057">MKILVCHDGSGPAQSALEKSVAMFKGASLEIILVTIAEEPADASSYDEEAFEGWRAQREAGLQKAAEWVSEQGLDVDAILAIGDPRKMLVEVVRKKQPDFVVITSRPPKGGVRFGNVTVSVSDYLIHHIDDCPILIMH</sequence>
<evidence type="ECO:0000259" key="2">
    <source>
        <dbReference type="Pfam" id="PF00582"/>
    </source>
</evidence>
<dbReference type="AlphaFoldDB" id="A0A916J4A0"/>
<proteinExistence type="inferred from homology"/>
<name>A0A916J4A0_9PROT</name>
<accession>A0A916J4A0</accession>
<evidence type="ECO:0000256" key="1">
    <source>
        <dbReference type="ARBA" id="ARBA00008791"/>
    </source>
</evidence>
<comment type="similarity">
    <text evidence="1">Belongs to the universal stress protein A family.</text>
</comment>
<organism evidence="3 4">
    <name type="scientific">Georgfuchsia toluolica</name>
    <dbReference type="NCBI Taxonomy" id="424218"/>
    <lineage>
        <taxon>Bacteria</taxon>
        <taxon>Pseudomonadati</taxon>
        <taxon>Pseudomonadota</taxon>
        <taxon>Betaproteobacteria</taxon>
        <taxon>Nitrosomonadales</taxon>
        <taxon>Sterolibacteriaceae</taxon>
        <taxon>Georgfuchsia</taxon>
    </lineage>
</organism>
<dbReference type="InterPro" id="IPR006016">
    <property type="entry name" value="UspA"/>
</dbReference>
<dbReference type="Pfam" id="PF00582">
    <property type="entry name" value="Usp"/>
    <property type="match status" value="1"/>
</dbReference>
<protein>
    <recommendedName>
        <fullName evidence="2">UspA domain-containing protein</fullName>
    </recommendedName>
</protein>
<dbReference type="Gene3D" id="3.40.50.620">
    <property type="entry name" value="HUPs"/>
    <property type="match status" value="1"/>
</dbReference>